<gene>
    <name evidence="1" type="ORF">Q9L58_008068</name>
</gene>
<sequence>MPALVPSAEFVNVTHFRQVVGSVHRGQKLAVIFYEPMATPCWEPTTTFHAASTDPVYAQNMMFFSINTSRKEEMEEVLEELSVTFVPMVAFWDGNSWEKVTLKGQNDILAVLASHRG</sequence>
<name>A0ABR3GAS3_9PEZI</name>
<comment type="caution">
    <text evidence="1">The sequence shown here is derived from an EMBL/GenBank/DDBJ whole genome shotgun (WGS) entry which is preliminary data.</text>
</comment>
<dbReference type="InterPro" id="IPR036249">
    <property type="entry name" value="Thioredoxin-like_sf"/>
</dbReference>
<protein>
    <recommendedName>
        <fullName evidence="3">Thioredoxin domain-containing protein</fullName>
    </recommendedName>
</protein>
<organism evidence="1 2">
    <name type="scientific">Discina gigas</name>
    <dbReference type="NCBI Taxonomy" id="1032678"/>
    <lineage>
        <taxon>Eukaryota</taxon>
        <taxon>Fungi</taxon>
        <taxon>Dikarya</taxon>
        <taxon>Ascomycota</taxon>
        <taxon>Pezizomycotina</taxon>
        <taxon>Pezizomycetes</taxon>
        <taxon>Pezizales</taxon>
        <taxon>Discinaceae</taxon>
        <taxon>Discina</taxon>
    </lineage>
</organism>
<evidence type="ECO:0008006" key="3">
    <source>
        <dbReference type="Google" id="ProtNLM"/>
    </source>
</evidence>
<evidence type="ECO:0000313" key="2">
    <source>
        <dbReference type="Proteomes" id="UP001447188"/>
    </source>
</evidence>
<proteinExistence type="predicted"/>
<reference evidence="1 2" key="1">
    <citation type="submission" date="2024-02" db="EMBL/GenBank/DDBJ databases">
        <title>Discinaceae phylogenomics.</title>
        <authorList>
            <person name="Dirks A.C."/>
            <person name="James T.Y."/>
        </authorList>
    </citation>
    <scope>NUCLEOTIDE SEQUENCE [LARGE SCALE GENOMIC DNA]</scope>
    <source>
        <strain evidence="1 2">ACD0624</strain>
    </source>
</reference>
<dbReference type="EMBL" id="JBBBZM010000139">
    <property type="protein sequence ID" value="KAL0633058.1"/>
    <property type="molecule type" value="Genomic_DNA"/>
</dbReference>
<evidence type="ECO:0000313" key="1">
    <source>
        <dbReference type="EMBL" id="KAL0633058.1"/>
    </source>
</evidence>
<accession>A0ABR3GAS3</accession>
<dbReference type="Proteomes" id="UP001447188">
    <property type="component" value="Unassembled WGS sequence"/>
</dbReference>
<keyword evidence="2" id="KW-1185">Reference proteome</keyword>
<dbReference type="SUPFAM" id="SSF52833">
    <property type="entry name" value="Thioredoxin-like"/>
    <property type="match status" value="1"/>
</dbReference>